<comment type="caution">
    <text evidence="1">The sequence shown here is derived from an EMBL/GenBank/DDBJ whole genome shotgun (WGS) entry which is preliminary data.</text>
</comment>
<protein>
    <submittedName>
        <fullName evidence="1">DUF3168 domain-containing protein</fullName>
    </submittedName>
</protein>
<dbReference type="EMBL" id="QEXO01000004">
    <property type="protein sequence ID" value="PWE13069.1"/>
    <property type="molecule type" value="Genomic_DNA"/>
</dbReference>
<reference evidence="1 2" key="1">
    <citation type="submission" date="2018-05" db="EMBL/GenBank/DDBJ databases">
        <title>Genome Sequence of an Efficient Indole-Degrading Bacterium, Alcaligenes sp.YBY.</title>
        <authorList>
            <person name="Yang B."/>
        </authorList>
    </citation>
    <scope>NUCLEOTIDE SEQUENCE [LARGE SCALE GENOMIC DNA]</scope>
    <source>
        <strain evidence="1 2">YBY</strain>
    </source>
</reference>
<gene>
    <name evidence="1" type="ORF">DF183_14640</name>
</gene>
<evidence type="ECO:0000313" key="2">
    <source>
        <dbReference type="Proteomes" id="UP000245216"/>
    </source>
</evidence>
<dbReference type="Pfam" id="PF11367">
    <property type="entry name" value="Tail_completion_gp17"/>
    <property type="match status" value="1"/>
</dbReference>
<proteinExistence type="predicted"/>
<reference evidence="1 2" key="2">
    <citation type="submission" date="2018-05" db="EMBL/GenBank/DDBJ databases">
        <authorList>
            <person name="Lanie J.A."/>
            <person name="Ng W.-L."/>
            <person name="Kazmierczak K.M."/>
            <person name="Andrzejewski T.M."/>
            <person name="Davidsen T.M."/>
            <person name="Wayne K.J."/>
            <person name="Tettelin H."/>
            <person name="Glass J.I."/>
            <person name="Rusch D."/>
            <person name="Podicherti R."/>
            <person name="Tsui H.-C.T."/>
            <person name="Winkler M.E."/>
        </authorList>
    </citation>
    <scope>NUCLEOTIDE SEQUENCE [LARGE SCALE GENOMIC DNA]</scope>
    <source>
        <strain evidence="1 2">YBY</strain>
    </source>
</reference>
<dbReference type="RefSeq" id="WP_109089443.1">
    <property type="nucleotide sequence ID" value="NZ_QEXO01000004.1"/>
</dbReference>
<dbReference type="InterPro" id="IPR021508">
    <property type="entry name" value="Gp17-like"/>
</dbReference>
<dbReference type="AlphaFoldDB" id="A0A2U2BGD1"/>
<name>A0A2U2BGD1_ALCFA</name>
<sequence>MTIESALFELLGALVGKRCYPDITPSGADFPLIVYQAVGGESPEFLERRLPDCEHYRIQVHCWAKARLQASSLALQVRQKIIEHGMSFVSAKTLGQRIALYEEELKLYGTRQDFGIWIKER</sequence>
<accession>A0A2U2BGD1</accession>
<dbReference type="Proteomes" id="UP000245216">
    <property type="component" value="Unassembled WGS sequence"/>
</dbReference>
<evidence type="ECO:0000313" key="1">
    <source>
        <dbReference type="EMBL" id="PWE13069.1"/>
    </source>
</evidence>
<organism evidence="1 2">
    <name type="scientific">Alcaligenes faecalis</name>
    <dbReference type="NCBI Taxonomy" id="511"/>
    <lineage>
        <taxon>Bacteria</taxon>
        <taxon>Pseudomonadati</taxon>
        <taxon>Pseudomonadota</taxon>
        <taxon>Betaproteobacteria</taxon>
        <taxon>Burkholderiales</taxon>
        <taxon>Alcaligenaceae</taxon>
        <taxon>Alcaligenes</taxon>
    </lineage>
</organism>